<keyword evidence="4 8" id="KW-0812">Transmembrane</keyword>
<dbReference type="Pfam" id="PF02460">
    <property type="entry name" value="Patched"/>
    <property type="match status" value="1"/>
</dbReference>
<evidence type="ECO:0000256" key="2">
    <source>
        <dbReference type="ARBA" id="ARBA00005585"/>
    </source>
</evidence>
<feature type="transmembrane region" description="Helical" evidence="8">
    <location>
        <begin position="902"/>
        <end position="924"/>
    </location>
</feature>
<dbReference type="GO" id="GO:0018996">
    <property type="term" value="P:molting cycle, collagen and cuticulin-based cuticle"/>
    <property type="evidence" value="ECO:0007669"/>
    <property type="project" value="TreeGrafter"/>
</dbReference>
<feature type="transmembrane region" description="Helical" evidence="8">
    <location>
        <begin position="866"/>
        <end position="890"/>
    </location>
</feature>
<evidence type="ECO:0000313" key="10">
    <source>
        <dbReference type="EMBL" id="EYC13010.1"/>
    </source>
</evidence>
<dbReference type="PANTHER" id="PTHR10796:SF88">
    <property type="entry name" value="SSD DOMAIN-CONTAINING PROTEIN"/>
    <property type="match status" value="1"/>
</dbReference>
<comment type="caution">
    <text evidence="10">The sequence shown here is derived from an EMBL/GenBank/DDBJ whole genome shotgun (WGS) entry which is preliminary data.</text>
</comment>
<dbReference type="InterPro" id="IPR051697">
    <property type="entry name" value="Patched_domain-protein"/>
</dbReference>
<dbReference type="PANTHER" id="PTHR10796">
    <property type="entry name" value="PATCHED-RELATED"/>
    <property type="match status" value="1"/>
</dbReference>
<keyword evidence="6 8" id="KW-0472">Membrane</keyword>
<name>A0A016UCZ4_9BILA</name>
<keyword evidence="3" id="KW-1003">Cell membrane</keyword>
<evidence type="ECO:0000256" key="4">
    <source>
        <dbReference type="ARBA" id="ARBA00022692"/>
    </source>
</evidence>
<gene>
    <name evidence="10" type="primary">Acey_s0045.g1211</name>
    <name evidence="10" type="ORF">Y032_0045g1211</name>
</gene>
<accession>A0A016UCZ4</accession>
<reference evidence="11" key="1">
    <citation type="journal article" date="2015" name="Nat. Genet.">
        <title>The genome and transcriptome of the zoonotic hookworm Ancylostoma ceylanicum identify infection-specific gene families.</title>
        <authorList>
            <person name="Schwarz E.M."/>
            <person name="Hu Y."/>
            <person name="Antoshechkin I."/>
            <person name="Miller M.M."/>
            <person name="Sternberg P.W."/>
            <person name="Aroian R.V."/>
        </authorList>
    </citation>
    <scope>NUCLEOTIDE SEQUENCE</scope>
    <source>
        <strain evidence="11">HY135</strain>
    </source>
</reference>
<dbReference type="Gene3D" id="1.20.1640.10">
    <property type="entry name" value="Multidrug efflux transporter AcrB transmembrane domain"/>
    <property type="match status" value="2"/>
</dbReference>
<organism evidence="10 11">
    <name type="scientific">Ancylostoma ceylanicum</name>
    <dbReference type="NCBI Taxonomy" id="53326"/>
    <lineage>
        <taxon>Eukaryota</taxon>
        <taxon>Metazoa</taxon>
        <taxon>Ecdysozoa</taxon>
        <taxon>Nematoda</taxon>
        <taxon>Chromadorea</taxon>
        <taxon>Rhabditida</taxon>
        <taxon>Rhabditina</taxon>
        <taxon>Rhabditomorpha</taxon>
        <taxon>Strongyloidea</taxon>
        <taxon>Ancylostomatidae</taxon>
        <taxon>Ancylostomatinae</taxon>
        <taxon>Ancylostoma</taxon>
    </lineage>
</organism>
<dbReference type="Pfam" id="PF02355">
    <property type="entry name" value="SecD_SecF_C"/>
    <property type="match status" value="1"/>
</dbReference>
<feature type="transmembrane region" description="Helical" evidence="8">
    <location>
        <begin position="770"/>
        <end position="789"/>
    </location>
</feature>
<dbReference type="EMBL" id="JARK01001381">
    <property type="protein sequence ID" value="EYC13010.1"/>
    <property type="molecule type" value="Genomic_DNA"/>
</dbReference>
<dbReference type="InterPro" id="IPR003392">
    <property type="entry name" value="PTHD_SSD"/>
</dbReference>
<comment type="similarity">
    <text evidence="2">Belongs to the patched family.</text>
</comment>
<feature type="transmembrane region" description="Helical" evidence="8">
    <location>
        <begin position="387"/>
        <end position="407"/>
    </location>
</feature>
<evidence type="ECO:0000259" key="9">
    <source>
        <dbReference type="PROSITE" id="PS50156"/>
    </source>
</evidence>
<feature type="transmembrane region" description="Helical" evidence="8">
    <location>
        <begin position="795"/>
        <end position="815"/>
    </location>
</feature>
<dbReference type="OrthoDB" id="6510177at2759"/>
<evidence type="ECO:0000256" key="8">
    <source>
        <dbReference type="SAM" id="Phobius"/>
    </source>
</evidence>
<dbReference type="GO" id="GO:0006897">
    <property type="term" value="P:endocytosis"/>
    <property type="evidence" value="ECO:0007669"/>
    <property type="project" value="TreeGrafter"/>
</dbReference>
<keyword evidence="11" id="KW-1185">Reference proteome</keyword>
<evidence type="ECO:0000256" key="1">
    <source>
        <dbReference type="ARBA" id="ARBA00004651"/>
    </source>
</evidence>
<evidence type="ECO:0000256" key="5">
    <source>
        <dbReference type="ARBA" id="ARBA00022989"/>
    </source>
</evidence>
<dbReference type="InterPro" id="IPR048634">
    <property type="entry name" value="SecD_SecF_C"/>
</dbReference>
<feature type="transmembrane region" description="Helical" evidence="8">
    <location>
        <begin position="822"/>
        <end position="846"/>
    </location>
</feature>
<evidence type="ECO:0000313" key="11">
    <source>
        <dbReference type="Proteomes" id="UP000024635"/>
    </source>
</evidence>
<feature type="domain" description="SSD" evidence="9">
    <location>
        <begin position="326"/>
        <end position="492"/>
    </location>
</feature>
<dbReference type="AlphaFoldDB" id="A0A016UCZ4"/>
<proteinExistence type="inferred from homology"/>
<protein>
    <recommendedName>
        <fullName evidence="9">SSD domain-containing protein</fullName>
    </recommendedName>
</protein>
<sequence>MWHTVVFKGRCHDYYVCWMRVSAENAVVRAGSVKPAKHVSEPGNTDTVVVRWITQFYHKWALFVADHAIVTIVICTILSLVGTAKIVTTPNENDITGYTPYGARARDELGVAAEFFSRGGSGLGVFLLILPKDGGNALRLEVLDEALGVEETLSTNFTMLNPLTNQNESYREFCISFCQINQPFVQFASSYIGEKSLADKGEPINPRIDLSYPISTFYNRQINIQPHFFGLEFEEDELPGDIDSNSTEISKKSRVSNLKSVKMLALQLQAERKQGWTTQMIKDFEISITQYFERDFVSSNIRVLTLSTTYVESEVVRAGMSLLPFLIVGFAIMACVSSLTTFLSALFMDQVSIHKFSLAIMACICPFMACGTALGALFFIGVRFGSILCVTPFLVLAIGVDDAYLMIHSWQRVTMELRKNPVKGDCAAYRLAQVLSDTGPAIMISALTNMSADAVGAFTSSPEITLLCYGNAACIFVDFVYQITLYSAVMVLAGHFEVENEREQSLTQRVECGAEDPSDSLDQKSVSSLLERLSGKFSTFLDSYVAVVTNKAFDLAMVVIWIIFLGISIKGITQMPINLTPKKLFSKDSSLQEMDDLRVSYVIPHFTLATVFVNNPGNLSDVARQKRLNSFVAEMESLPGAWGNKSSNYFLRDFVAYEKGMSEFEPEEGEWVKRDANTLNFKDLPAFLEWPEYEFWKGFLRFDENSTKLERFFFTTAYHGDDLRQWINRDKLLKSWRRVVDNYAPEFNTSVYYDDGIYLDLIENMPTDTWQSAVATICCMATVCFIFMWDLPTVLITTGVIASIMTGILGTLSWTGTELDPIVMAALIISIGFSVDIPAHVSYHYYSAGSHIPPPITTRTRLHYCLSSVGFPALQASLSTSLCVLALLLVSIYMSQVFVKTMILCMILCVTHGLLLIPCLVSLADPLLDKLRGPKKA</sequence>
<keyword evidence="5 8" id="KW-1133">Transmembrane helix</keyword>
<feature type="transmembrane region" description="Helical" evidence="8">
    <location>
        <begin position="60"/>
        <end position="81"/>
    </location>
</feature>
<evidence type="ECO:0000256" key="3">
    <source>
        <dbReference type="ARBA" id="ARBA00022475"/>
    </source>
</evidence>
<dbReference type="GO" id="GO:0030659">
    <property type="term" value="C:cytoplasmic vesicle membrane"/>
    <property type="evidence" value="ECO:0007669"/>
    <property type="project" value="TreeGrafter"/>
</dbReference>
<feature type="transmembrane region" description="Helical" evidence="8">
    <location>
        <begin position="552"/>
        <end position="573"/>
    </location>
</feature>
<dbReference type="Proteomes" id="UP000024635">
    <property type="component" value="Unassembled WGS sequence"/>
</dbReference>
<evidence type="ECO:0000256" key="7">
    <source>
        <dbReference type="ARBA" id="ARBA00023180"/>
    </source>
</evidence>
<dbReference type="GO" id="GO:0005886">
    <property type="term" value="C:plasma membrane"/>
    <property type="evidence" value="ECO:0007669"/>
    <property type="project" value="UniProtKB-SubCell"/>
</dbReference>
<dbReference type="SUPFAM" id="SSF82866">
    <property type="entry name" value="Multidrug efflux transporter AcrB transmembrane domain"/>
    <property type="match status" value="2"/>
</dbReference>
<dbReference type="InterPro" id="IPR000731">
    <property type="entry name" value="SSD"/>
</dbReference>
<keyword evidence="7" id="KW-0325">Glycoprotein</keyword>
<dbReference type="FunFam" id="1.20.1640.10:FF:000013">
    <property type="entry name" value="PaTched Related family"/>
    <property type="match status" value="1"/>
</dbReference>
<feature type="transmembrane region" description="Helical" evidence="8">
    <location>
        <begin position="322"/>
        <end position="347"/>
    </location>
</feature>
<feature type="transmembrane region" description="Helical" evidence="8">
    <location>
        <begin position="359"/>
        <end position="380"/>
    </location>
</feature>
<comment type="subcellular location">
    <subcellularLocation>
        <location evidence="1">Cell membrane</location>
        <topology evidence="1">Multi-pass membrane protein</topology>
    </subcellularLocation>
</comment>
<evidence type="ECO:0000256" key="6">
    <source>
        <dbReference type="ARBA" id="ARBA00023136"/>
    </source>
</evidence>
<dbReference type="PROSITE" id="PS50156">
    <property type="entry name" value="SSD"/>
    <property type="match status" value="1"/>
</dbReference>